<evidence type="ECO:0000313" key="2">
    <source>
        <dbReference type="Proteomes" id="UP000199393"/>
    </source>
</evidence>
<dbReference type="Proteomes" id="UP000199393">
    <property type="component" value="Chromosome I"/>
</dbReference>
<dbReference type="STRING" id="307121.GA0070620_1357"/>
<dbReference type="AlphaFoldDB" id="A0A1C3N000"/>
<dbReference type="PATRIC" id="fig|307121.4.peg.1392"/>
<dbReference type="RefSeq" id="WP_091589059.1">
    <property type="nucleotide sequence ID" value="NZ_JBHRWG010000003.1"/>
</dbReference>
<dbReference type="EMBL" id="LT598496">
    <property type="protein sequence ID" value="SBV25875.1"/>
    <property type="molecule type" value="Genomic_DNA"/>
</dbReference>
<protein>
    <submittedName>
        <fullName evidence="1">Uncharacterized protein</fullName>
    </submittedName>
</protein>
<reference evidence="2" key="1">
    <citation type="submission" date="2016-06" db="EMBL/GenBank/DDBJ databases">
        <authorList>
            <person name="Varghese N."/>
            <person name="Submissions Spin"/>
        </authorList>
    </citation>
    <scope>NUCLEOTIDE SEQUENCE [LARGE SCALE GENOMIC DNA]</scope>
    <source>
        <strain evidence="2">DSM 45344</strain>
    </source>
</reference>
<dbReference type="OrthoDB" id="3405151at2"/>
<organism evidence="1 2">
    <name type="scientific">Micromonospora krabiensis</name>
    <dbReference type="NCBI Taxonomy" id="307121"/>
    <lineage>
        <taxon>Bacteria</taxon>
        <taxon>Bacillati</taxon>
        <taxon>Actinomycetota</taxon>
        <taxon>Actinomycetes</taxon>
        <taxon>Micromonosporales</taxon>
        <taxon>Micromonosporaceae</taxon>
        <taxon>Micromonospora</taxon>
    </lineage>
</organism>
<sequence length="153" mass="15033">MSGRQKVLLAALGVLLVALFVVAVGAGRDDRGDPAGRSGLVDRLGGLGGERSAVDAATVTADCGADSARLVFVGGCVLHVADPDGLRTLVLRSAGPFTVAAPAPGDAEFTVRDDVQPADDGTGAVARVAVDRATDVVLTCPGVGGCAVAVAPS</sequence>
<proteinExistence type="predicted"/>
<keyword evidence="2" id="KW-1185">Reference proteome</keyword>
<accession>A0A1C3N000</accession>
<gene>
    <name evidence="1" type="ORF">GA0070620_1357</name>
</gene>
<name>A0A1C3N000_9ACTN</name>
<evidence type="ECO:0000313" key="1">
    <source>
        <dbReference type="EMBL" id="SBV25875.1"/>
    </source>
</evidence>